<reference evidence="2" key="1">
    <citation type="submission" date="2023-07" db="EMBL/GenBank/DDBJ databases">
        <title>30 novel species of actinomycetes from the DSMZ collection.</title>
        <authorList>
            <person name="Nouioui I."/>
        </authorList>
    </citation>
    <scope>NUCLEOTIDE SEQUENCE [LARGE SCALE GENOMIC DNA]</scope>
    <source>
        <strain evidence="2">DSM 41770</strain>
    </source>
</reference>
<accession>A0ABU2RPP2</accession>
<dbReference type="RefSeq" id="WP_200694657.1">
    <property type="nucleotide sequence ID" value="NZ_JAVREX010000006.1"/>
</dbReference>
<evidence type="ECO:0000313" key="2">
    <source>
        <dbReference type="Proteomes" id="UP001183777"/>
    </source>
</evidence>
<dbReference type="Proteomes" id="UP001183777">
    <property type="component" value="Unassembled WGS sequence"/>
</dbReference>
<sequence>MQSENTVDTAVAARHERFGRLPDRVPYEEMVEERTSTPRDLASAYDPEGSWLSFSCVAADLGL</sequence>
<protein>
    <submittedName>
        <fullName evidence="1">Uncharacterized protein</fullName>
    </submittedName>
</protein>
<proteinExistence type="predicted"/>
<evidence type="ECO:0000313" key="1">
    <source>
        <dbReference type="EMBL" id="MDT0429344.1"/>
    </source>
</evidence>
<dbReference type="EMBL" id="JAVREX010000006">
    <property type="protein sequence ID" value="MDT0429344.1"/>
    <property type="molecule type" value="Genomic_DNA"/>
</dbReference>
<gene>
    <name evidence="1" type="ORF">RM649_17070</name>
</gene>
<keyword evidence="2" id="KW-1185">Reference proteome</keyword>
<name>A0ABU2RPP2_9ACTN</name>
<comment type="caution">
    <text evidence="1">The sequence shown here is derived from an EMBL/GenBank/DDBJ whole genome shotgun (WGS) entry which is preliminary data.</text>
</comment>
<organism evidence="1 2">
    <name type="scientific">Streptomyces salyersiae</name>
    <dbReference type="NCBI Taxonomy" id="3075530"/>
    <lineage>
        <taxon>Bacteria</taxon>
        <taxon>Bacillati</taxon>
        <taxon>Actinomycetota</taxon>
        <taxon>Actinomycetes</taxon>
        <taxon>Kitasatosporales</taxon>
        <taxon>Streptomycetaceae</taxon>
        <taxon>Streptomyces</taxon>
    </lineage>
</organism>